<comment type="caution">
    <text evidence="2">The sequence shown here is derived from an EMBL/GenBank/DDBJ whole genome shotgun (WGS) entry which is preliminary data.</text>
</comment>
<sequence length="228" mass="26387">MTTSSTKWLSLFFFFGLAVVSAQDNLTGYWQPQFAIDYDVTPLYSHNFSVINRNYVVQEGESKIKTRHLDVVHFSKINVQNNQSVALGILYRFREAFEDSENELRLTQQFNLTSKPYVVRFGHRIRSEQRITKSATVHRFRYRFAVDFPLKGEKLDIGEPYFVGTLENLLSVARSASPQYDTRLTGFIGWQLDANLKLQFGVEYRLEEYTSGLPQNVVFLLTTAQLSL</sequence>
<dbReference type="Pfam" id="PF10677">
    <property type="entry name" value="DUF2490"/>
    <property type="match status" value="1"/>
</dbReference>
<proteinExistence type="predicted"/>
<evidence type="ECO:0000313" key="2">
    <source>
        <dbReference type="EMBL" id="RYC52067.1"/>
    </source>
</evidence>
<dbReference type="AlphaFoldDB" id="A0A444VMP9"/>
<keyword evidence="1" id="KW-0732">Signal</keyword>
<evidence type="ECO:0008006" key="4">
    <source>
        <dbReference type="Google" id="ProtNLM"/>
    </source>
</evidence>
<organism evidence="2 3">
    <name type="scientific">Flagellimonas olearia</name>
    <dbReference type="NCBI Taxonomy" id="552546"/>
    <lineage>
        <taxon>Bacteria</taxon>
        <taxon>Pseudomonadati</taxon>
        <taxon>Bacteroidota</taxon>
        <taxon>Flavobacteriia</taxon>
        <taxon>Flavobacteriales</taxon>
        <taxon>Flavobacteriaceae</taxon>
        <taxon>Flagellimonas</taxon>
    </lineage>
</organism>
<accession>A0A444VMP9</accession>
<reference evidence="2 3" key="1">
    <citation type="submission" date="2014-04" db="EMBL/GenBank/DDBJ databases">
        <title>Whole genome of Muricauda olearia.</title>
        <authorList>
            <person name="Zhang X.-H."/>
            <person name="Tang K."/>
        </authorList>
    </citation>
    <scope>NUCLEOTIDE SEQUENCE [LARGE SCALE GENOMIC DNA]</scope>
    <source>
        <strain evidence="2 3">Th120</strain>
    </source>
</reference>
<dbReference type="InterPro" id="IPR019619">
    <property type="entry name" value="DUF2490"/>
</dbReference>
<feature type="signal peptide" evidence="1">
    <location>
        <begin position="1"/>
        <end position="22"/>
    </location>
</feature>
<keyword evidence="3" id="KW-1185">Reference proteome</keyword>
<evidence type="ECO:0000313" key="3">
    <source>
        <dbReference type="Proteomes" id="UP000290261"/>
    </source>
</evidence>
<protein>
    <recommendedName>
        <fullName evidence="4">DUF2490 domain-containing protein</fullName>
    </recommendedName>
</protein>
<feature type="chain" id="PRO_5019249275" description="DUF2490 domain-containing protein" evidence="1">
    <location>
        <begin position="23"/>
        <end position="228"/>
    </location>
</feature>
<name>A0A444VMP9_9FLAO</name>
<dbReference type="EMBL" id="JJMP01000003">
    <property type="protein sequence ID" value="RYC52067.1"/>
    <property type="molecule type" value="Genomic_DNA"/>
</dbReference>
<evidence type="ECO:0000256" key="1">
    <source>
        <dbReference type="SAM" id="SignalP"/>
    </source>
</evidence>
<dbReference type="Proteomes" id="UP000290261">
    <property type="component" value="Unassembled WGS sequence"/>
</dbReference>
<gene>
    <name evidence="2" type="ORF">DN53_09280</name>
</gene>
<dbReference type="RefSeq" id="WP_129653610.1">
    <property type="nucleotide sequence ID" value="NZ_ML142908.1"/>
</dbReference>